<dbReference type="PANTHER" id="PTHR35891">
    <property type="entry name" value="THIOL:DISULFIDE INTERCHANGE PROTEIN DSBA"/>
    <property type="match status" value="1"/>
</dbReference>
<feature type="domain" description="Thioredoxin" evidence="10">
    <location>
        <begin position="13"/>
        <end position="170"/>
    </location>
</feature>
<keyword evidence="4 7" id="KW-0574">Periplasm</keyword>
<keyword evidence="6" id="KW-0676">Redox-active center</keyword>
<dbReference type="CDD" id="cd03019">
    <property type="entry name" value="DsbA_DsbA"/>
    <property type="match status" value="1"/>
</dbReference>
<feature type="chain" id="PRO_5037416397" description="Thiol:disulfide interchange protein" evidence="9">
    <location>
        <begin position="25"/>
        <end position="213"/>
    </location>
</feature>
<comment type="caution">
    <text evidence="11">The sequence shown here is derived from an EMBL/GenBank/DDBJ whole genome shotgun (WGS) entry which is preliminary data.</text>
</comment>
<keyword evidence="3 9" id="KW-0732">Signal</keyword>
<reference evidence="11" key="1">
    <citation type="submission" date="2020-09" db="EMBL/GenBank/DDBJ databases">
        <title>Genome seq and assembly of Limnohabitants sp.</title>
        <authorList>
            <person name="Chhetri G."/>
        </authorList>
    </citation>
    <scope>NUCLEOTIDE SEQUENCE</scope>
    <source>
        <strain evidence="11">JUR4</strain>
    </source>
</reference>
<evidence type="ECO:0000256" key="7">
    <source>
        <dbReference type="PIRNR" id="PIRNR001488"/>
    </source>
</evidence>
<evidence type="ECO:0000256" key="6">
    <source>
        <dbReference type="ARBA" id="ARBA00023284"/>
    </source>
</evidence>
<dbReference type="InterPro" id="IPR023205">
    <property type="entry name" value="DsbA/DsbL"/>
</dbReference>
<evidence type="ECO:0000256" key="8">
    <source>
        <dbReference type="PIRSR" id="PIRSR001488-1"/>
    </source>
</evidence>
<evidence type="ECO:0000256" key="4">
    <source>
        <dbReference type="ARBA" id="ARBA00022764"/>
    </source>
</evidence>
<evidence type="ECO:0000256" key="5">
    <source>
        <dbReference type="ARBA" id="ARBA00023157"/>
    </source>
</evidence>
<dbReference type="GO" id="GO:0042597">
    <property type="term" value="C:periplasmic space"/>
    <property type="evidence" value="ECO:0007669"/>
    <property type="project" value="UniProtKB-SubCell"/>
</dbReference>
<dbReference type="Pfam" id="PF01323">
    <property type="entry name" value="DSBA"/>
    <property type="match status" value="1"/>
</dbReference>
<dbReference type="InterPro" id="IPR001853">
    <property type="entry name" value="DSBA-like_thioredoxin_dom"/>
</dbReference>
<keyword evidence="12" id="KW-1185">Reference proteome</keyword>
<dbReference type="GO" id="GO:0016491">
    <property type="term" value="F:oxidoreductase activity"/>
    <property type="evidence" value="ECO:0007669"/>
    <property type="project" value="InterPro"/>
</dbReference>
<dbReference type="PROSITE" id="PS51352">
    <property type="entry name" value="THIOREDOXIN_2"/>
    <property type="match status" value="1"/>
</dbReference>
<accession>A0A927FF97</accession>
<evidence type="ECO:0000256" key="3">
    <source>
        <dbReference type="ARBA" id="ARBA00022729"/>
    </source>
</evidence>
<dbReference type="Proteomes" id="UP000647424">
    <property type="component" value="Unassembled WGS sequence"/>
</dbReference>
<dbReference type="InterPro" id="IPR050824">
    <property type="entry name" value="Thiol_disulfide_DsbA"/>
</dbReference>
<name>A0A927FF97_9BURK</name>
<feature type="disulfide bond" description="Redox-active" evidence="8">
    <location>
        <begin position="60"/>
        <end position="63"/>
    </location>
</feature>
<evidence type="ECO:0000313" key="11">
    <source>
        <dbReference type="EMBL" id="MBD8049586.1"/>
    </source>
</evidence>
<dbReference type="PIRSF" id="PIRSF001488">
    <property type="entry name" value="Tdi_protein"/>
    <property type="match status" value="1"/>
</dbReference>
<dbReference type="InterPro" id="IPR013766">
    <property type="entry name" value="Thioredoxin_domain"/>
</dbReference>
<evidence type="ECO:0000313" key="12">
    <source>
        <dbReference type="Proteomes" id="UP000647424"/>
    </source>
</evidence>
<comment type="similarity">
    <text evidence="2">Belongs to the thioredoxin family. DsbA subfamily.</text>
</comment>
<evidence type="ECO:0000256" key="2">
    <source>
        <dbReference type="ARBA" id="ARBA00005791"/>
    </source>
</evidence>
<dbReference type="SUPFAM" id="SSF52833">
    <property type="entry name" value="Thioredoxin-like"/>
    <property type="match status" value="1"/>
</dbReference>
<evidence type="ECO:0000259" key="10">
    <source>
        <dbReference type="PROSITE" id="PS51352"/>
    </source>
</evidence>
<evidence type="ECO:0000256" key="9">
    <source>
        <dbReference type="SAM" id="SignalP"/>
    </source>
</evidence>
<dbReference type="RefSeq" id="WP_191818045.1">
    <property type="nucleotide sequence ID" value="NZ_JACYFT010000001.1"/>
</dbReference>
<feature type="signal peptide" evidence="9">
    <location>
        <begin position="1"/>
        <end position="24"/>
    </location>
</feature>
<evidence type="ECO:0000256" key="1">
    <source>
        <dbReference type="ARBA" id="ARBA00004418"/>
    </source>
</evidence>
<dbReference type="EMBL" id="JACYFT010000001">
    <property type="protein sequence ID" value="MBD8049586.1"/>
    <property type="molecule type" value="Genomic_DNA"/>
</dbReference>
<proteinExistence type="inferred from homology"/>
<gene>
    <name evidence="11" type="ORF">IC609_03445</name>
</gene>
<dbReference type="Gene3D" id="3.40.30.10">
    <property type="entry name" value="Glutaredoxin"/>
    <property type="match status" value="1"/>
</dbReference>
<dbReference type="AlphaFoldDB" id="A0A927FF97"/>
<comment type="subcellular location">
    <subcellularLocation>
        <location evidence="1 7">Periplasm</location>
    </subcellularLocation>
</comment>
<dbReference type="PANTHER" id="PTHR35891:SF3">
    <property type="entry name" value="THIOL:DISULFIDE INTERCHANGE PROTEIN DSBL"/>
    <property type="match status" value="1"/>
</dbReference>
<keyword evidence="5 7" id="KW-1015">Disulfide bond</keyword>
<protein>
    <recommendedName>
        <fullName evidence="7">Thiol:disulfide interchange protein</fullName>
    </recommendedName>
</protein>
<dbReference type="InterPro" id="IPR036249">
    <property type="entry name" value="Thioredoxin-like_sf"/>
</dbReference>
<organism evidence="11 12">
    <name type="scientific">Limnohabitans radicicola</name>
    <dbReference type="NCBI Taxonomy" id="2771427"/>
    <lineage>
        <taxon>Bacteria</taxon>
        <taxon>Pseudomonadati</taxon>
        <taxon>Pseudomonadota</taxon>
        <taxon>Betaproteobacteria</taxon>
        <taxon>Burkholderiales</taxon>
        <taxon>Comamonadaceae</taxon>
        <taxon>Limnohabitans</taxon>
    </lineage>
</organism>
<sequence length="213" mass="23864">MKRRFFSSALLATSAWLSALPAKAQWAFKAGKDYVVLDRPVPTDAGPGKVELLEFFWYSCPHCNKFEPAFAQWVKDAPKDVTVRRVPIAFREDFAPQQRLFYTLEAMNLLDTLHGKVFHAVHEERLPLNTEATILAWVEKQGVDKAKFSDIFKSFAVTSKIKKAVQLQNEFRIEGVPSLGVAGRYYIDGGLAGSMERALKVAESLIAQARAGK</sequence>